<dbReference type="PANTHER" id="PTHR34067:SF25">
    <property type="entry name" value="OS04G0193200 PROTEIN"/>
    <property type="match status" value="1"/>
</dbReference>
<keyword evidence="4" id="KW-0804">Transcription</keyword>
<dbReference type="Pfam" id="PF06203">
    <property type="entry name" value="CCT"/>
    <property type="match status" value="1"/>
</dbReference>
<dbReference type="PROSITE" id="PS50982">
    <property type="entry name" value="MBD"/>
    <property type="match status" value="2"/>
</dbReference>
<dbReference type="STRING" id="4577.A0A1D6FGI9"/>
<evidence type="ECO:0000256" key="6">
    <source>
        <dbReference type="PROSITE-ProRule" id="PRU00357"/>
    </source>
</evidence>
<dbReference type="Gene3D" id="3.30.890.10">
    <property type="entry name" value="Methyl-cpg-binding Protein 2, Chain A"/>
    <property type="match status" value="2"/>
</dbReference>
<feature type="compositionally biased region" description="Low complexity" evidence="7">
    <location>
        <begin position="31"/>
        <end position="52"/>
    </location>
</feature>
<sequence>MAPAPSSSKAATCKPARASWHSGTSHRPPQAGASRHSAARSTTPAARSTAPSARPPGAPAPRPPPAHPPSPRPQLEQGQAAKHQPPALRSPSPVPVQFARQAVSDQAGQPWPLDVYVHSLQNLGANTPRPAANVCVTISDLKTEERKQKLSRYGKKKIKRNFGKKIKYECGKALADSQPRLAHLQGLHFWILVSTTRNIQRQHEWLPKGWVMEVRAGGEKANKMYKFYVHSITGLRLLSKQDVLLYINEAKVSGCDTNGQCDTTSEDNILSKVDFRPSGLPEGWVKELVYRKTMEGLIKRDPYYTDPASSYTFRTLKSALSFLETGKVSERAFIQRTSVHDLYSFEISADMVIVLLVFSLSSENLHDILCSSCLHFGHYHAEIKGSEFCFLAT</sequence>
<feature type="compositionally biased region" description="Pro residues" evidence="7">
    <location>
        <begin position="53"/>
        <end position="72"/>
    </location>
</feature>
<dbReference type="GO" id="GO:0005634">
    <property type="term" value="C:nucleus"/>
    <property type="evidence" value="ECO:0007669"/>
    <property type="project" value="UniProtKB-SubCell"/>
</dbReference>
<keyword evidence="5 6" id="KW-0539">Nucleus</keyword>
<evidence type="ECO:0000256" key="2">
    <source>
        <dbReference type="ARBA" id="ARBA00023015"/>
    </source>
</evidence>
<evidence type="ECO:0000313" key="8">
    <source>
        <dbReference type="EMBL" id="AQK90963.1"/>
    </source>
</evidence>
<dbReference type="InterPro" id="IPR001739">
    <property type="entry name" value="Methyl_CpG_DNA-bd"/>
</dbReference>
<evidence type="ECO:0000256" key="4">
    <source>
        <dbReference type="ARBA" id="ARBA00023163"/>
    </source>
</evidence>
<dbReference type="GO" id="GO:0003677">
    <property type="term" value="F:DNA binding"/>
    <property type="evidence" value="ECO:0007669"/>
    <property type="project" value="UniProtKB-KW"/>
</dbReference>
<dbReference type="AlphaFoldDB" id="A0A1D6FGI9"/>
<feature type="region of interest" description="Disordered" evidence="7">
    <location>
        <begin position="1"/>
        <end position="94"/>
    </location>
</feature>
<dbReference type="Pfam" id="PF01429">
    <property type="entry name" value="MBD"/>
    <property type="match status" value="1"/>
</dbReference>
<accession>A0A1D6FGI9</accession>
<dbReference type="InterPro" id="IPR038945">
    <property type="entry name" value="MBD13-like"/>
</dbReference>
<dbReference type="SUPFAM" id="SSF54171">
    <property type="entry name" value="DNA-binding domain"/>
    <property type="match status" value="2"/>
</dbReference>
<keyword evidence="2" id="KW-0805">Transcription regulation</keyword>
<keyword evidence="3" id="KW-0238">DNA-binding</keyword>
<dbReference type="InParanoid" id="A0A1D6FGI9"/>
<feature type="compositionally biased region" description="Polar residues" evidence="7">
    <location>
        <begin position="1"/>
        <end position="10"/>
    </location>
</feature>
<comment type="subcellular location">
    <subcellularLocation>
        <location evidence="1 6">Nucleus</location>
    </subcellularLocation>
</comment>
<dbReference type="InterPro" id="IPR016177">
    <property type="entry name" value="DNA-bd_dom_sf"/>
</dbReference>
<gene>
    <name evidence="8" type="ORF">ZEAMMB73_Zm00001d008886</name>
</gene>
<dbReference type="PROSITE" id="PS51017">
    <property type="entry name" value="CCT"/>
    <property type="match status" value="1"/>
</dbReference>
<evidence type="ECO:0000256" key="7">
    <source>
        <dbReference type="SAM" id="MobiDB-lite"/>
    </source>
</evidence>
<evidence type="ECO:0000256" key="1">
    <source>
        <dbReference type="ARBA" id="ARBA00004123"/>
    </source>
</evidence>
<evidence type="ECO:0000256" key="3">
    <source>
        <dbReference type="ARBA" id="ARBA00023125"/>
    </source>
</evidence>
<name>A0A1D6FGI9_MAIZE</name>
<evidence type="ECO:0000256" key="5">
    <source>
        <dbReference type="ARBA" id="ARBA00023242"/>
    </source>
</evidence>
<proteinExistence type="predicted"/>
<dbReference type="EMBL" id="CM000784">
    <property type="protein sequence ID" value="AQK90963.1"/>
    <property type="molecule type" value="Genomic_DNA"/>
</dbReference>
<dbReference type="PANTHER" id="PTHR34067">
    <property type="entry name" value="OS04G0193200 PROTEIN"/>
    <property type="match status" value="1"/>
</dbReference>
<organism evidence="8">
    <name type="scientific">Zea mays</name>
    <name type="common">Maize</name>
    <dbReference type="NCBI Taxonomy" id="4577"/>
    <lineage>
        <taxon>Eukaryota</taxon>
        <taxon>Viridiplantae</taxon>
        <taxon>Streptophyta</taxon>
        <taxon>Embryophyta</taxon>
        <taxon>Tracheophyta</taxon>
        <taxon>Spermatophyta</taxon>
        <taxon>Magnoliopsida</taxon>
        <taxon>Liliopsida</taxon>
        <taxon>Poales</taxon>
        <taxon>Poaceae</taxon>
        <taxon>PACMAD clade</taxon>
        <taxon>Panicoideae</taxon>
        <taxon>Andropogonodae</taxon>
        <taxon>Andropogoneae</taxon>
        <taxon>Tripsacinae</taxon>
        <taxon>Zea</taxon>
    </lineage>
</organism>
<reference evidence="8" key="1">
    <citation type="submission" date="2015-12" db="EMBL/GenBank/DDBJ databases">
        <title>Update maize B73 reference genome by single molecule sequencing technologies.</title>
        <authorList>
            <consortium name="Maize Genome Sequencing Project"/>
            <person name="Ware D."/>
        </authorList>
    </citation>
    <scope>NUCLEOTIDE SEQUENCE</scope>
    <source>
        <tissue evidence="8">Seedling</tissue>
    </source>
</reference>
<protein>
    <submittedName>
        <fullName evidence="8">OSJNBb0058J09.3-like protein</fullName>
    </submittedName>
</protein>
<dbReference type="InterPro" id="IPR010402">
    <property type="entry name" value="CCT_domain"/>
</dbReference>